<evidence type="ECO:0000256" key="2">
    <source>
        <dbReference type="ARBA" id="ARBA00022527"/>
    </source>
</evidence>
<dbReference type="InterPro" id="IPR008271">
    <property type="entry name" value="Ser/Thr_kinase_AS"/>
</dbReference>
<dbReference type="PANTHER" id="PTHR43289:SF6">
    <property type="entry name" value="SERINE_THREONINE-PROTEIN KINASE NEKL-3"/>
    <property type="match status" value="1"/>
</dbReference>
<dbReference type="GO" id="GO:0005524">
    <property type="term" value="F:ATP binding"/>
    <property type="evidence" value="ECO:0007669"/>
    <property type="project" value="UniProtKB-UniRule"/>
</dbReference>
<evidence type="ECO:0000313" key="10">
    <source>
        <dbReference type="EMBL" id="KNB51564.1"/>
    </source>
</evidence>
<dbReference type="Proteomes" id="UP000037288">
    <property type="component" value="Unassembled WGS sequence"/>
</dbReference>
<keyword evidence="2" id="KW-0723">Serine/threonine-protein kinase</keyword>
<evidence type="ECO:0000259" key="9">
    <source>
        <dbReference type="PROSITE" id="PS50011"/>
    </source>
</evidence>
<dbReference type="Gene3D" id="1.10.510.10">
    <property type="entry name" value="Transferase(Phosphotransferase) domain 1"/>
    <property type="match status" value="1"/>
</dbReference>
<dbReference type="GO" id="GO:0004674">
    <property type="term" value="F:protein serine/threonine kinase activity"/>
    <property type="evidence" value="ECO:0007669"/>
    <property type="project" value="UniProtKB-KW"/>
</dbReference>
<feature type="compositionally biased region" description="Low complexity" evidence="8">
    <location>
        <begin position="353"/>
        <end position="370"/>
    </location>
</feature>
<evidence type="ECO:0000256" key="4">
    <source>
        <dbReference type="ARBA" id="ARBA00022741"/>
    </source>
</evidence>
<dbReference type="PROSITE" id="PS50011">
    <property type="entry name" value="PROTEIN_KINASE_DOM"/>
    <property type="match status" value="1"/>
</dbReference>
<dbReference type="OrthoDB" id="9762169at2"/>
<keyword evidence="6 7" id="KW-0067">ATP-binding</keyword>
<evidence type="ECO:0000256" key="7">
    <source>
        <dbReference type="PROSITE-ProRule" id="PRU10141"/>
    </source>
</evidence>
<dbReference type="InterPro" id="IPR011009">
    <property type="entry name" value="Kinase-like_dom_sf"/>
</dbReference>
<dbReference type="EC" id="2.7.11.1" evidence="1"/>
<feature type="domain" description="Protein kinase" evidence="9">
    <location>
        <begin position="15"/>
        <end position="269"/>
    </location>
</feature>
<dbReference type="AlphaFoldDB" id="A0A0K9XDQ6"/>
<dbReference type="InterPro" id="IPR000719">
    <property type="entry name" value="Prot_kinase_dom"/>
</dbReference>
<comment type="caution">
    <text evidence="10">The sequence shown here is derived from an EMBL/GenBank/DDBJ whole genome shotgun (WGS) entry which is preliminary data.</text>
</comment>
<feature type="binding site" evidence="7">
    <location>
        <position position="44"/>
    </location>
    <ligand>
        <name>ATP</name>
        <dbReference type="ChEBI" id="CHEBI:30616"/>
    </ligand>
</feature>
<feature type="region of interest" description="Disordered" evidence="8">
    <location>
        <begin position="424"/>
        <end position="456"/>
    </location>
</feature>
<dbReference type="STRING" id="1678637.AC230_14400"/>
<dbReference type="PANTHER" id="PTHR43289">
    <property type="entry name" value="MITOGEN-ACTIVATED PROTEIN KINASE KINASE KINASE 20-RELATED"/>
    <property type="match status" value="1"/>
</dbReference>
<evidence type="ECO:0000313" key="11">
    <source>
        <dbReference type="Proteomes" id="UP000037288"/>
    </source>
</evidence>
<organism evidence="10 11">
    <name type="scientific">Streptomyces caatingaensis</name>
    <dbReference type="NCBI Taxonomy" id="1678637"/>
    <lineage>
        <taxon>Bacteria</taxon>
        <taxon>Bacillati</taxon>
        <taxon>Actinomycetota</taxon>
        <taxon>Actinomycetes</taxon>
        <taxon>Kitasatosporales</taxon>
        <taxon>Streptomycetaceae</taxon>
        <taxon>Streptomyces</taxon>
    </lineage>
</organism>
<dbReference type="PROSITE" id="PS00108">
    <property type="entry name" value="PROTEIN_KINASE_ST"/>
    <property type="match status" value="1"/>
</dbReference>
<dbReference type="RefSeq" id="WP_049716570.1">
    <property type="nucleotide sequence ID" value="NZ_LFXA01000009.1"/>
</dbReference>
<dbReference type="PATRIC" id="fig|1678637.3.peg.3105"/>
<keyword evidence="11" id="KW-1185">Reference proteome</keyword>
<dbReference type="SMART" id="SM00220">
    <property type="entry name" value="S_TKc"/>
    <property type="match status" value="1"/>
</dbReference>
<dbReference type="PROSITE" id="PS00107">
    <property type="entry name" value="PROTEIN_KINASE_ATP"/>
    <property type="match status" value="1"/>
</dbReference>
<keyword evidence="5" id="KW-0418">Kinase</keyword>
<evidence type="ECO:0000256" key="6">
    <source>
        <dbReference type="ARBA" id="ARBA00022840"/>
    </source>
</evidence>
<dbReference type="Gene3D" id="3.30.200.20">
    <property type="entry name" value="Phosphorylase Kinase, domain 1"/>
    <property type="match status" value="1"/>
</dbReference>
<keyword evidence="4 7" id="KW-0547">Nucleotide-binding</keyword>
<evidence type="ECO:0000256" key="3">
    <source>
        <dbReference type="ARBA" id="ARBA00022679"/>
    </source>
</evidence>
<sequence length="606" mass="62996">MSDTSTPGHLLAGRYRLAERIGRGGMGTVWRAKDELLGRHVAVKRLRVPHGTDGDELATLCERIRREARSAARISHPNVVVVHDVVEDDGMPCIVMEYVPSRTLGEVLAEQGPLAPAEAARVGCRMVAALRAAHAAGVLHRDVKPGNVLLGHDGRVVLTDFGIARLAGNSTLTKTGEMVGSVDYIAPERVRGAGPGPAADLWALGATLYEAVEGRPPFRRDTAIETAYSIAVDPLEPPRHAGPLTRLIETLLTRDPALRPPAELVEQILQDAEAAGAPAPQGRTAAGAPGASTAVGAVGAAPEALPGPEATTRVAGAPYTAPTAVDAPAGTAVPDGAAPPRPGAGREAGAGGSDAVAAGAAGAVTAKGPGAVPPPAPPRASAPGDGPGDGPAPVRRRFRRWAVLGGVAGVLSAAAVAFVLVPDGGGGDDDAVAPRRTGTGAPSPRSTAPSGQPALPRGYHWVEEKHLGVGLPVPDGWRRRQKSAVEVDYIDPTGRVDLKVNVLDLASPDPLRHWQDVERELRTKLTGYRRLRMQATAFRGGPAAVWEFSFEGRARPYRAIDLGFGRAGGDEYAVYLSAPAEQWDRHRPVFDAVRDGLRTRAGAGHG</sequence>
<dbReference type="EMBL" id="LFXA01000009">
    <property type="protein sequence ID" value="KNB51564.1"/>
    <property type="molecule type" value="Genomic_DNA"/>
</dbReference>
<feature type="region of interest" description="Disordered" evidence="8">
    <location>
        <begin position="321"/>
        <end position="393"/>
    </location>
</feature>
<proteinExistence type="predicted"/>
<dbReference type="Pfam" id="PF00069">
    <property type="entry name" value="Pkinase"/>
    <property type="match status" value="1"/>
</dbReference>
<gene>
    <name evidence="10" type="ORF">AC230_14400</name>
</gene>
<dbReference type="SUPFAM" id="SSF56112">
    <property type="entry name" value="Protein kinase-like (PK-like)"/>
    <property type="match status" value="1"/>
</dbReference>
<reference evidence="11" key="1">
    <citation type="submission" date="2015-07" db="EMBL/GenBank/DDBJ databases">
        <title>Draft genome sequence of Streptomyces sp. CMAA 1322, a bacterium isolated from Caatinga biome, from dry forest semiarid of Brazil.</title>
        <authorList>
            <person name="Santos S.N."/>
            <person name="Gacesa R."/>
            <person name="Taketani R.G."/>
            <person name="Long P.F."/>
            <person name="Melo I.S."/>
        </authorList>
    </citation>
    <scope>NUCLEOTIDE SEQUENCE [LARGE SCALE GENOMIC DNA]</scope>
    <source>
        <strain evidence="11">CMAA 1322</strain>
    </source>
</reference>
<feature type="compositionally biased region" description="Pro residues" evidence="8">
    <location>
        <begin position="371"/>
        <end position="380"/>
    </location>
</feature>
<evidence type="ECO:0000256" key="1">
    <source>
        <dbReference type="ARBA" id="ARBA00012513"/>
    </source>
</evidence>
<dbReference type="CDD" id="cd14014">
    <property type="entry name" value="STKc_PknB_like"/>
    <property type="match status" value="1"/>
</dbReference>
<dbReference type="InterPro" id="IPR017441">
    <property type="entry name" value="Protein_kinase_ATP_BS"/>
</dbReference>
<keyword evidence="3" id="KW-0808">Transferase</keyword>
<name>A0A0K9XDQ6_9ACTN</name>
<evidence type="ECO:0000256" key="8">
    <source>
        <dbReference type="SAM" id="MobiDB-lite"/>
    </source>
</evidence>
<evidence type="ECO:0000256" key="5">
    <source>
        <dbReference type="ARBA" id="ARBA00022777"/>
    </source>
</evidence>
<accession>A0A0K9XDQ6</accession>
<dbReference type="Gene3D" id="3.40.1000.10">
    <property type="entry name" value="Mog1/PsbP, alpha/beta/alpha sandwich"/>
    <property type="match status" value="1"/>
</dbReference>
<protein>
    <recommendedName>
        <fullName evidence="1">non-specific serine/threonine protein kinase</fullName>
        <ecNumber evidence="1">2.7.11.1</ecNumber>
    </recommendedName>
</protein>